<sequence>FCSCSSSIFLKLLRNQTGFGATGGPNFAPKGASDTFPGAVLDGGSEDPSVAKPLRLDMFGWSLVAAGLLWMFTGCVPSAARLQGRWWILVRSSGGLFERRTQGS</sequence>
<reference evidence="2" key="2">
    <citation type="submission" date="2024-04" db="UniProtKB">
        <authorList>
            <consortium name="Ensembl"/>
        </authorList>
    </citation>
    <scope>IDENTIFICATION</scope>
</reference>
<organism evidence="2">
    <name type="scientific">Gasterosteus aculeatus</name>
    <name type="common">Three-spined stickleback</name>
    <dbReference type="NCBI Taxonomy" id="69293"/>
    <lineage>
        <taxon>Eukaryota</taxon>
        <taxon>Metazoa</taxon>
        <taxon>Chordata</taxon>
        <taxon>Craniata</taxon>
        <taxon>Vertebrata</taxon>
        <taxon>Euteleostomi</taxon>
        <taxon>Actinopterygii</taxon>
        <taxon>Neopterygii</taxon>
        <taxon>Teleostei</taxon>
        <taxon>Neoteleostei</taxon>
        <taxon>Acanthomorphata</taxon>
        <taxon>Eupercaria</taxon>
        <taxon>Perciformes</taxon>
        <taxon>Cottioidei</taxon>
        <taxon>Gasterosteales</taxon>
        <taxon>Gasterosteidae</taxon>
        <taxon>Gasterosteus</taxon>
    </lineage>
</organism>
<dbReference type="Bgee" id="ENSGACG00000012461">
    <property type="expression patterns" value="Expressed in head kidney and 6 other cell types or tissues"/>
</dbReference>
<keyword evidence="1" id="KW-1133">Transmembrane helix</keyword>
<keyword evidence="1" id="KW-0472">Membrane</keyword>
<reference evidence="2" key="1">
    <citation type="submission" date="2006-01" db="EMBL/GenBank/DDBJ databases">
        <authorList>
            <person name="Lindblad-Toh K."/>
            <person name="Mauceli E."/>
            <person name="Grabherr M."/>
            <person name="Chang J.L."/>
            <person name="Lander E.S."/>
        </authorList>
    </citation>
    <scope>NUCLEOTIDE SEQUENCE [LARGE SCALE GENOMIC DNA]</scope>
</reference>
<dbReference type="AlphaFoldDB" id="G3PFU5"/>
<dbReference type="InParanoid" id="G3PFU5"/>
<protein>
    <submittedName>
        <fullName evidence="2">Uncharacterized protein</fullName>
    </submittedName>
</protein>
<proteinExistence type="predicted"/>
<evidence type="ECO:0000313" key="2">
    <source>
        <dbReference type="Ensembl" id="ENSGACP00000016469.1"/>
    </source>
</evidence>
<name>G3PFU5_GASAC</name>
<evidence type="ECO:0000256" key="1">
    <source>
        <dbReference type="SAM" id="Phobius"/>
    </source>
</evidence>
<keyword evidence="1" id="KW-0812">Transmembrane</keyword>
<dbReference type="Ensembl" id="ENSGACT00000016501.1">
    <property type="protein sequence ID" value="ENSGACP00000016469.1"/>
    <property type="gene ID" value="ENSGACG00000012461.1"/>
</dbReference>
<accession>G3PFU5</accession>
<feature type="transmembrane region" description="Helical" evidence="1">
    <location>
        <begin position="58"/>
        <end position="80"/>
    </location>
</feature>